<keyword evidence="2" id="KW-1185">Reference proteome</keyword>
<name>A0AAV1QT02_9ROSI</name>
<sequence>METIGIECQKTLLDQSHDPQKLVLFIIKKTLYKMDKFSPKEKNIISSPNRIVVSYESINPDPNQQHHTPISNWPR</sequence>
<evidence type="ECO:0000313" key="2">
    <source>
        <dbReference type="Proteomes" id="UP001314170"/>
    </source>
</evidence>
<proteinExistence type="predicted"/>
<protein>
    <submittedName>
        <fullName evidence="1">Uncharacterized protein</fullName>
    </submittedName>
</protein>
<dbReference type="EMBL" id="CAWUPB010000793">
    <property type="protein sequence ID" value="CAK7324872.1"/>
    <property type="molecule type" value="Genomic_DNA"/>
</dbReference>
<reference evidence="1 2" key="1">
    <citation type="submission" date="2024-01" db="EMBL/GenBank/DDBJ databases">
        <authorList>
            <person name="Waweru B."/>
        </authorList>
    </citation>
    <scope>NUCLEOTIDE SEQUENCE [LARGE SCALE GENOMIC DNA]</scope>
</reference>
<organism evidence="1 2">
    <name type="scientific">Dovyalis caffra</name>
    <dbReference type="NCBI Taxonomy" id="77055"/>
    <lineage>
        <taxon>Eukaryota</taxon>
        <taxon>Viridiplantae</taxon>
        <taxon>Streptophyta</taxon>
        <taxon>Embryophyta</taxon>
        <taxon>Tracheophyta</taxon>
        <taxon>Spermatophyta</taxon>
        <taxon>Magnoliopsida</taxon>
        <taxon>eudicotyledons</taxon>
        <taxon>Gunneridae</taxon>
        <taxon>Pentapetalae</taxon>
        <taxon>rosids</taxon>
        <taxon>fabids</taxon>
        <taxon>Malpighiales</taxon>
        <taxon>Salicaceae</taxon>
        <taxon>Flacourtieae</taxon>
        <taxon>Dovyalis</taxon>
    </lineage>
</organism>
<accession>A0AAV1QT02</accession>
<evidence type="ECO:0000313" key="1">
    <source>
        <dbReference type="EMBL" id="CAK7324872.1"/>
    </source>
</evidence>
<dbReference type="AlphaFoldDB" id="A0AAV1QT02"/>
<dbReference type="Proteomes" id="UP001314170">
    <property type="component" value="Unassembled WGS sequence"/>
</dbReference>
<comment type="caution">
    <text evidence="1">The sequence shown here is derived from an EMBL/GenBank/DDBJ whole genome shotgun (WGS) entry which is preliminary data.</text>
</comment>
<gene>
    <name evidence="1" type="ORF">DCAF_LOCUS2538</name>
</gene>